<comment type="caution">
    <text evidence="2">The sequence shown here is derived from an EMBL/GenBank/DDBJ whole genome shotgun (WGS) entry which is preliminary data.</text>
</comment>
<feature type="compositionally biased region" description="Polar residues" evidence="1">
    <location>
        <begin position="348"/>
        <end position="359"/>
    </location>
</feature>
<dbReference type="Proteomes" id="UP000232688">
    <property type="component" value="Unassembled WGS sequence"/>
</dbReference>
<evidence type="ECO:0000313" key="3">
    <source>
        <dbReference type="Proteomes" id="UP000232688"/>
    </source>
</evidence>
<dbReference type="VEuPathDB" id="FungiDB:FUN_015410"/>
<feature type="compositionally biased region" description="Low complexity" evidence="1">
    <location>
        <begin position="241"/>
        <end position="284"/>
    </location>
</feature>
<evidence type="ECO:0000313" key="2">
    <source>
        <dbReference type="EMBL" id="PKC58510.1"/>
    </source>
</evidence>
<dbReference type="VEuPathDB" id="FungiDB:RhiirA1_470858"/>
<accession>A0A2N0R5F9</accession>
<feature type="region of interest" description="Disordered" evidence="1">
    <location>
        <begin position="241"/>
        <end position="367"/>
    </location>
</feature>
<dbReference type="VEuPathDB" id="FungiDB:RhiirFUN_007157"/>
<protein>
    <submittedName>
        <fullName evidence="2">Uncharacterized protein</fullName>
    </submittedName>
</protein>
<dbReference type="EMBL" id="LLXH01001527">
    <property type="protein sequence ID" value="PKC58510.1"/>
    <property type="molecule type" value="Genomic_DNA"/>
</dbReference>
<reference evidence="2 3" key="1">
    <citation type="submission" date="2017-10" db="EMBL/GenBank/DDBJ databases">
        <title>Extensive intraspecific genome diversity in a model arbuscular mycorrhizal fungus.</title>
        <authorList>
            <person name="Chen E.C.H."/>
            <person name="Morin E."/>
            <person name="Baudet D."/>
            <person name="Noel J."/>
            <person name="Ndikumana S."/>
            <person name="Charron P."/>
            <person name="St-Onge C."/>
            <person name="Giorgi J."/>
            <person name="Grigoriev I.V."/>
            <person name="Roux C."/>
            <person name="Martin F.M."/>
            <person name="Corradi N."/>
        </authorList>
    </citation>
    <scope>NUCLEOTIDE SEQUENCE [LARGE SCALE GENOMIC DNA]</scope>
    <source>
        <strain evidence="2 3">A1</strain>
    </source>
</reference>
<name>A0A2N0R5F9_9GLOM</name>
<gene>
    <name evidence="2" type="ORF">RhiirA1_470858</name>
</gene>
<proteinExistence type="predicted"/>
<sequence length="367" mass="41299">MTTSLTVIALIVRLKVSDKTVYGDAIYREKSSQNHTFSVKQFTNARHEYNEEFHEGDLVLLGGKFTLEGTKLMLAVEMATIMEPRVDSNHKKLTWDPTSIPPSKPFVNISTTPSGPLTPLEDINFIKTQSPVYSPFHKTIRTINFDIGYSKEAKWFEMLNDKWSDYSSFYVAGFLEGIYVTDESNTDNSTEAVYAQINARIIDYDSRFRQSKSLTSNTSSFTSPKSTSAFAKRRLTASTKTKSKIITSHSPITPLTSTTPTIELNDNQSSDNDSIHSIHSIHSDPPSPNSSPIRLITPISETRQTKKRRQLSDLCNTDEDPIDNNDPITPTKPKRVYNRKVTKEDPINKNQTTPKSTTTRGRKKSGC</sequence>
<reference evidence="2 3" key="2">
    <citation type="submission" date="2017-10" db="EMBL/GenBank/DDBJ databases">
        <title>Genome analyses suggest a sexual origin of heterokaryosis in a supposedly ancient asexual fungus.</title>
        <authorList>
            <person name="Corradi N."/>
            <person name="Sedzielewska K."/>
            <person name="Noel J."/>
            <person name="Charron P."/>
            <person name="Farinelli L."/>
            <person name="Marton T."/>
            <person name="Kruger M."/>
            <person name="Pelin A."/>
            <person name="Brachmann A."/>
            <person name="Corradi N."/>
        </authorList>
    </citation>
    <scope>NUCLEOTIDE SEQUENCE [LARGE SCALE GENOMIC DNA]</scope>
    <source>
        <strain evidence="2 3">A1</strain>
    </source>
</reference>
<dbReference type="AlphaFoldDB" id="A0A2N0R5F9"/>
<organism evidence="2 3">
    <name type="scientific">Rhizophagus irregularis</name>
    <dbReference type="NCBI Taxonomy" id="588596"/>
    <lineage>
        <taxon>Eukaryota</taxon>
        <taxon>Fungi</taxon>
        <taxon>Fungi incertae sedis</taxon>
        <taxon>Mucoromycota</taxon>
        <taxon>Glomeromycotina</taxon>
        <taxon>Glomeromycetes</taxon>
        <taxon>Glomerales</taxon>
        <taxon>Glomeraceae</taxon>
        <taxon>Rhizophagus</taxon>
    </lineage>
</organism>
<evidence type="ECO:0000256" key="1">
    <source>
        <dbReference type="SAM" id="MobiDB-lite"/>
    </source>
</evidence>